<evidence type="ECO:0000313" key="2">
    <source>
        <dbReference type="Proteomes" id="UP000585474"/>
    </source>
</evidence>
<organism evidence="1 2">
    <name type="scientific">Actinidia rufa</name>
    <dbReference type="NCBI Taxonomy" id="165716"/>
    <lineage>
        <taxon>Eukaryota</taxon>
        <taxon>Viridiplantae</taxon>
        <taxon>Streptophyta</taxon>
        <taxon>Embryophyta</taxon>
        <taxon>Tracheophyta</taxon>
        <taxon>Spermatophyta</taxon>
        <taxon>Magnoliopsida</taxon>
        <taxon>eudicotyledons</taxon>
        <taxon>Gunneridae</taxon>
        <taxon>Pentapetalae</taxon>
        <taxon>asterids</taxon>
        <taxon>Ericales</taxon>
        <taxon>Actinidiaceae</taxon>
        <taxon>Actinidia</taxon>
    </lineage>
</organism>
<evidence type="ECO:0000313" key="1">
    <source>
        <dbReference type="EMBL" id="GFS41158.1"/>
    </source>
</evidence>
<sequence>MHSLLMLLEKLHKALQDLKKLQKVATGSVYKLVFNCGYSRIGNSYKRDDELRPSIFQECWLAYLQELDTIVEPPSWATIPSEVEFPDLPETRASTLKCLMLSRLEISPTDSGSQAHTLSNSAANSLALF</sequence>
<dbReference type="EMBL" id="BJWL01000364">
    <property type="protein sequence ID" value="GFS41158.1"/>
    <property type="molecule type" value="Genomic_DNA"/>
</dbReference>
<keyword evidence="2" id="KW-1185">Reference proteome</keyword>
<proteinExistence type="predicted"/>
<dbReference type="AlphaFoldDB" id="A0A7J0DRX9"/>
<reference evidence="2" key="1">
    <citation type="submission" date="2019-07" db="EMBL/GenBank/DDBJ databases">
        <title>De Novo Assembly of kiwifruit Actinidia rufa.</title>
        <authorList>
            <person name="Sugita-Konishi S."/>
            <person name="Sato K."/>
            <person name="Mori E."/>
            <person name="Abe Y."/>
            <person name="Kisaki G."/>
            <person name="Hamano K."/>
            <person name="Suezawa K."/>
            <person name="Otani M."/>
            <person name="Fukuda T."/>
            <person name="Manabe T."/>
            <person name="Gomi K."/>
            <person name="Tabuchi M."/>
            <person name="Akimitsu K."/>
            <person name="Kataoka I."/>
        </authorList>
    </citation>
    <scope>NUCLEOTIDE SEQUENCE [LARGE SCALE GENOMIC DNA]</scope>
    <source>
        <strain evidence="2">cv. Fuchu</strain>
    </source>
</reference>
<protein>
    <submittedName>
        <fullName evidence="1">Uncharacterized protein</fullName>
    </submittedName>
</protein>
<accession>A0A7J0DRX9</accession>
<dbReference type="Proteomes" id="UP000585474">
    <property type="component" value="Unassembled WGS sequence"/>
</dbReference>
<comment type="caution">
    <text evidence="1">The sequence shown here is derived from an EMBL/GenBank/DDBJ whole genome shotgun (WGS) entry which is preliminary data.</text>
</comment>
<gene>
    <name evidence="1" type="ORF">Acr_00g0072710</name>
</gene>
<name>A0A7J0DRX9_9ERIC</name>